<name>A0A913YMA8_EXADI</name>
<dbReference type="GO" id="GO:0051453">
    <property type="term" value="P:regulation of intracellular pH"/>
    <property type="evidence" value="ECO:0007669"/>
    <property type="project" value="TreeGrafter"/>
</dbReference>
<proteinExistence type="inferred from homology"/>
<dbReference type="PANTHER" id="PTHR10981:SF0">
    <property type="entry name" value="BATTENIN"/>
    <property type="match status" value="1"/>
</dbReference>
<evidence type="ECO:0000313" key="8">
    <source>
        <dbReference type="EnsemblMetazoa" id="XP_028515386.1"/>
    </source>
</evidence>
<feature type="transmembrane region" description="Helical" evidence="7">
    <location>
        <begin position="130"/>
        <end position="148"/>
    </location>
</feature>
<evidence type="ECO:0000256" key="3">
    <source>
        <dbReference type="ARBA" id="ARBA00022448"/>
    </source>
</evidence>
<feature type="transmembrane region" description="Helical" evidence="7">
    <location>
        <begin position="299"/>
        <end position="318"/>
    </location>
</feature>
<keyword evidence="9" id="KW-1185">Reference proteome</keyword>
<accession>A0A913YMA8</accession>
<keyword evidence="4 7" id="KW-0812">Transmembrane</keyword>
<comment type="subcellular location">
    <subcellularLocation>
        <location evidence="1">Endomembrane system</location>
        <topology evidence="1">Multi-pass membrane protein</topology>
    </subcellularLocation>
    <subcellularLocation>
        <location evidence="7">Lysosome membrane</location>
        <topology evidence="7">Multi-pass membrane protein</topology>
    </subcellularLocation>
</comment>
<organism evidence="8 9">
    <name type="scientific">Exaiptasia diaphana</name>
    <name type="common">Tropical sea anemone</name>
    <name type="synonym">Aiptasia pulchella</name>
    <dbReference type="NCBI Taxonomy" id="2652724"/>
    <lineage>
        <taxon>Eukaryota</taxon>
        <taxon>Metazoa</taxon>
        <taxon>Cnidaria</taxon>
        <taxon>Anthozoa</taxon>
        <taxon>Hexacorallia</taxon>
        <taxon>Actiniaria</taxon>
        <taxon>Aiptasiidae</taxon>
        <taxon>Exaiptasia</taxon>
    </lineage>
</organism>
<reference evidence="8" key="1">
    <citation type="submission" date="2022-11" db="UniProtKB">
        <authorList>
            <consortium name="EnsemblMetazoa"/>
        </authorList>
    </citation>
    <scope>IDENTIFICATION</scope>
</reference>
<evidence type="ECO:0000256" key="7">
    <source>
        <dbReference type="RuleBase" id="RU361113"/>
    </source>
</evidence>
<dbReference type="InterPro" id="IPR036259">
    <property type="entry name" value="MFS_trans_sf"/>
</dbReference>
<feature type="transmembrane region" description="Helical" evidence="7">
    <location>
        <begin position="67"/>
        <end position="87"/>
    </location>
</feature>
<dbReference type="AlphaFoldDB" id="A0A913YMA8"/>
<dbReference type="PRINTS" id="PR01315">
    <property type="entry name" value="BATTENIN"/>
</dbReference>
<keyword evidence="5 7" id="KW-1133">Transmembrane helix</keyword>
<dbReference type="OMA" id="MAYLGIC"/>
<keyword evidence="7" id="KW-0458">Lysosome</keyword>
<evidence type="ECO:0000256" key="1">
    <source>
        <dbReference type="ARBA" id="ARBA00004127"/>
    </source>
</evidence>
<dbReference type="Gene3D" id="1.20.1250.20">
    <property type="entry name" value="MFS general substrate transporter like domains"/>
    <property type="match status" value="1"/>
</dbReference>
<dbReference type="GO" id="GO:0012505">
    <property type="term" value="C:endomembrane system"/>
    <property type="evidence" value="ECO:0007669"/>
    <property type="project" value="UniProtKB-SubCell"/>
</dbReference>
<sequence length="420" mass="46777">MAMKNSNLVALCVFCYGTAQVLPRVILLMATQDILAGTLIQSGIEIILFNCSDTLARVCSPCLIRKISFLITIILAGLFWFIAYALFLAADDVVVRLGGVCIFGIGNGLANSVLMLLLGYYDEIDKNSTAFILGQSMSNVLGAFLYTGSTVWQCVSPRTTIAFLLPLGFLIMIFYGILNHGPLKKYQKHEHKDSREYEPLSLEETQPDKQDQLQSSDHLQFFLKVFPLASYAFVAFFTFYLCVSAVLTTLTFPSASFRVRDHYQYYRFTSSIGRMFGGIELMLASRLCPKLSNFVCRNIWVLVLVHIGHLIFFLFASWNHFVPSVYTILVLCVTLGISTSSITVRALSSAAECFAKSRDKGTALVITAVGCAMGRLAAGLLGIFVEDYFRRHCTNQLLMGKFCLARFPYTAGWNKNLDCI</sequence>
<dbReference type="InterPro" id="IPR003492">
    <property type="entry name" value="Battenin_disease_Cln3"/>
</dbReference>
<dbReference type="GeneID" id="114575200"/>
<evidence type="ECO:0000256" key="5">
    <source>
        <dbReference type="ARBA" id="ARBA00022989"/>
    </source>
</evidence>
<comment type="similarity">
    <text evidence="2 7">Belongs to the battenin family.</text>
</comment>
<evidence type="ECO:0000256" key="4">
    <source>
        <dbReference type="ARBA" id="ARBA00022692"/>
    </source>
</evidence>
<dbReference type="EnsemblMetazoa" id="XM_028659585.1">
    <property type="protein sequence ID" value="XP_028515386.1"/>
    <property type="gene ID" value="LOC114575200"/>
</dbReference>
<dbReference type="GO" id="GO:0005765">
    <property type="term" value="C:lysosomal membrane"/>
    <property type="evidence" value="ECO:0007669"/>
    <property type="project" value="UniProtKB-SubCell"/>
</dbReference>
<keyword evidence="6 7" id="KW-0472">Membrane</keyword>
<evidence type="ECO:0000256" key="6">
    <source>
        <dbReference type="ARBA" id="ARBA00023136"/>
    </source>
</evidence>
<feature type="transmembrane region" description="Helical" evidence="7">
    <location>
        <begin position="324"/>
        <end position="344"/>
    </location>
</feature>
<dbReference type="KEGG" id="epa:114575200"/>
<dbReference type="Proteomes" id="UP000887567">
    <property type="component" value="Unplaced"/>
</dbReference>
<dbReference type="SUPFAM" id="SSF103473">
    <property type="entry name" value="MFS general substrate transporter"/>
    <property type="match status" value="1"/>
</dbReference>
<dbReference type="PANTHER" id="PTHR10981">
    <property type="entry name" value="BATTENIN"/>
    <property type="match status" value="1"/>
</dbReference>
<protein>
    <recommendedName>
        <fullName evidence="7">Battenin</fullName>
    </recommendedName>
</protein>
<evidence type="ECO:0000256" key="2">
    <source>
        <dbReference type="ARBA" id="ARBA00007467"/>
    </source>
</evidence>
<feature type="transmembrane region" description="Helical" evidence="7">
    <location>
        <begin position="228"/>
        <end position="253"/>
    </location>
</feature>
<feature type="transmembrane region" description="Helical" evidence="7">
    <location>
        <begin position="364"/>
        <end position="385"/>
    </location>
</feature>
<feature type="transmembrane region" description="Helical" evidence="7">
    <location>
        <begin position="160"/>
        <end position="178"/>
    </location>
</feature>
<keyword evidence="3" id="KW-0813">Transport</keyword>
<dbReference type="Pfam" id="PF02487">
    <property type="entry name" value="CLN3"/>
    <property type="match status" value="1"/>
</dbReference>
<dbReference type="OrthoDB" id="5972614at2759"/>
<dbReference type="RefSeq" id="XP_028515386.1">
    <property type="nucleotide sequence ID" value="XM_028659585.1"/>
</dbReference>
<feature type="transmembrane region" description="Helical" evidence="7">
    <location>
        <begin position="93"/>
        <end position="118"/>
    </location>
</feature>
<evidence type="ECO:0000313" key="9">
    <source>
        <dbReference type="Proteomes" id="UP000887567"/>
    </source>
</evidence>